<dbReference type="AlphaFoldDB" id="O46317"/>
<feature type="domain" description="Reverse transcriptase" evidence="1">
    <location>
        <begin position="1"/>
        <end position="117"/>
    </location>
</feature>
<dbReference type="Gene3D" id="3.30.70.270">
    <property type="match status" value="1"/>
</dbReference>
<organism evidence="2">
    <name type="scientific">Spraguea lophii</name>
    <dbReference type="NCBI Taxonomy" id="51541"/>
    <lineage>
        <taxon>Eukaryota</taxon>
        <taxon>Fungi</taxon>
        <taxon>Fungi incertae sedis</taxon>
        <taxon>Microsporidia</taxon>
        <taxon>Spragueidae</taxon>
        <taxon>Spraguea</taxon>
    </lineage>
</organism>
<dbReference type="InterPro" id="IPR043128">
    <property type="entry name" value="Rev_trsase/Diguanyl_cyclase"/>
</dbReference>
<dbReference type="EMBL" id="AF019229">
    <property type="protein sequence ID" value="AAC04564.1"/>
    <property type="molecule type" value="Genomic_DNA"/>
</dbReference>
<name>O46317_9MICR</name>
<dbReference type="GO" id="GO:0003964">
    <property type="term" value="F:RNA-directed DNA polymerase activity"/>
    <property type="evidence" value="ECO:0007669"/>
    <property type="project" value="UniProtKB-KW"/>
</dbReference>
<keyword evidence="2" id="KW-0548">Nucleotidyltransferase</keyword>
<dbReference type="InterPro" id="IPR053134">
    <property type="entry name" value="RNA-dir_DNA_polymerase"/>
</dbReference>
<dbReference type="PROSITE" id="PS50878">
    <property type="entry name" value="RT_POL"/>
    <property type="match status" value="1"/>
</dbReference>
<sequence>IAMKYQISKRLRSLHGYEYFSLLDLEDGFFQVGLNHEDRPKTAFIDDKNRLMQFTCMPQGFKNNPAIFQRGLHIVLCDLIGNGCFSYIDDILVYSKTKEEHDTNLKLVEERLKKFNL</sequence>
<dbReference type="PANTHER" id="PTHR24559:SF444">
    <property type="entry name" value="REVERSE TRANSCRIPTASE DOMAIN-CONTAINING PROTEIN"/>
    <property type="match status" value="1"/>
</dbReference>
<dbReference type="SUPFAM" id="SSF56672">
    <property type="entry name" value="DNA/RNA polymerases"/>
    <property type="match status" value="1"/>
</dbReference>
<protein>
    <submittedName>
        <fullName evidence="2">DNA dependent reverse transcriptase</fullName>
    </submittedName>
</protein>
<proteinExistence type="predicted"/>
<dbReference type="Pfam" id="PF00078">
    <property type="entry name" value="RVT_1"/>
    <property type="match status" value="1"/>
</dbReference>
<keyword evidence="2" id="KW-0808">Transferase</keyword>
<feature type="non-terminal residue" evidence="2">
    <location>
        <position position="117"/>
    </location>
</feature>
<dbReference type="CDD" id="cd01647">
    <property type="entry name" value="RT_LTR"/>
    <property type="match status" value="1"/>
</dbReference>
<dbReference type="Gene3D" id="3.10.10.10">
    <property type="entry name" value="HIV Type 1 Reverse Transcriptase, subunit A, domain 1"/>
    <property type="match status" value="1"/>
</dbReference>
<dbReference type="InterPro" id="IPR043502">
    <property type="entry name" value="DNA/RNA_pol_sf"/>
</dbReference>
<reference evidence="2" key="1">
    <citation type="journal article" date="1997" name="Biol. Bull.">
        <title>Genes coding for reverse transcriptase, DNA-directed RNA polymerase, and chitin synthase from the microsporidian Spraguea lophii.</title>
        <authorList>
            <person name="Hinkle G."/>
            <person name="Morrison H.G."/>
            <person name="Sogin M.L."/>
        </authorList>
    </citation>
    <scope>NUCLEOTIDE SEQUENCE</scope>
</reference>
<dbReference type="PANTHER" id="PTHR24559">
    <property type="entry name" value="TRANSPOSON TY3-I GAG-POL POLYPROTEIN"/>
    <property type="match status" value="1"/>
</dbReference>
<accession>O46317</accession>
<feature type="non-terminal residue" evidence="2">
    <location>
        <position position="1"/>
    </location>
</feature>
<evidence type="ECO:0000259" key="1">
    <source>
        <dbReference type="PROSITE" id="PS50878"/>
    </source>
</evidence>
<dbReference type="InterPro" id="IPR000477">
    <property type="entry name" value="RT_dom"/>
</dbReference>
<evidence type="ECO:0000313" key="2">
    <source>
        <dbReference type="EMBL" id="AAC04564.1"/>
    </source>
</evidence>
<keyword evidence="2" id="KW-0695">RNA-directed DNA polymerase</keyword>